<dbReference type="Proteomes" id="UP000554482">
    <property type="component" value="Unassembled WGS sequence"/>
</dbReference>
<keyword evidence="1" id="KW-0812">Transmembrane</keyword>
<feature type="domain" description="PGG" evidence="2">
    <location>
        <begin position="14"/>
        <end position="95"/>
    </location>
</feature>
<accession>A0A7J6WJ85</accession>
<dbReference type="InterPro" id="IPR026961">
    <property type="entry name" value="PGG_dom"/>
</dbReference>
<name>A0A7J6WJ85_THATH</name>
<dbReference type="Pfam" id="PF13962">
    <property type="entry name" value="PGG"/>
    <property type="match status" value="1"/>
</dbReference>
<dbReference type="GO" id="GO:0016020">
    <property type="term" value="C:membrane"/>
    <property type="evidence" value="ECO:0007669"/>
    <property type="project" value="TreeGrafter"/>
</dbReference>
<dbReference type="AlphaFoldDB" id="A0A7J6WJ85"/>
<feature type="transmembrane region" description="Helical" evidence="1">
    <location>
        <begin position="21"/>
        <end position="40"/>
    </location>
</feature>
<dbReference type="PANTHER" id="PTHR24177">
    <property type="entry name" value="CASKIN"/>
    <property type="match status" value="1"/>
</dbReference>
<reference evidence="3 4" key="1">
    <citation type="submission" date="2020-06" db="EMBL/GenBank/DDBJ databases">
        <title>Transcriptomic and genomic resources for Thalictrum thalictroides and T. hernandezii: Facilitating candidate gene discovery in an emerging model plant lineage.</title>
        <authorList>
            <person name="Arias T."/>
            <person name="Riano-Pachon D.M."/>
            <person name="Di Stilio V.S."/>
        </authorList>
    </citation>
    <scope>NUCLEOTIDE SEQUENCE [LARGE SCALE GENOMIC DNA]</scope>
    <source>
        <strain evidence="4">cv. WT478/WT964</strain>
        <tissue evidence="3">Leaves</tissue>
    </source>
</reference>
<keyword evidence="1" id="KW-0472">Membrane</keyword>
<evidence type="ECO:0000313" key="4">
    <source>
        <dbReference type="Proteomes" id="UP000554482"/>
    </source>
</evidence>
<comment type="caution">
    <text evidence="3">The sequence shown here is derived from an EMBL/GenBank/DDBJ whole genome shotgun (WGS) entry which is preliminary data.</text>
</comment>
<organism evidence="3 4">
    <name type="scientific">Thalictrum thalictroides</name>
    <name type="common">Rue-anemone</name>
    <name type="synonym">Anemone thalictroides</name>
    <dbReference type="NCBI Taxonomy" id="46969"/>
    <lineage>
        <taxon>Eukaryota</taxon>
        <taxon>Viridiplantae</taxon>
        <taxon>Streptophyta</taxon>
        <taxon>Embryophyta</taxon>
        <taxon>Tracheophyta</taxon>
        <taxon>Spermatophyta</taxon>
        <taxon>Magnoliopsida</taxon>
        <taxon>Ranunculales</taxon>
        <taxon>Ranunculaceae</taxon>
        <taxon>Thalictroideae</taxon>
        <taxon>Thalictrum</taxon>
    </lineage>
</organism>
<keyword evidence="4" id="KW-1185">Reference proteome</keyword>
<evidence type="ECO:0000259" key="2">
    <source>
        <dbReference type="Pfam" id="PF13962"/>
    </source>
</evidence>
<dbReference type="OrthoDB" id="1652385at2759"/>
<dbReference type="EMBL" id="JABWDY010015195">
    <property type="protein sequence ID" value="KAF5197028.1"/>
    <property type="molecule type" value="Genomic_DNA"/>
</dbReference>
<feature type="transmembrane region" description="Helical" evidence="1">
    <location>
        <begin position="60"/>
        <end position="85"/>
    </location>
</feature>
<evidence type="ECO:0000313" key="3">
    <source>
        <dbReference type="EMBL" id="KAF5197028.1"/>
    </source>
</evidence>
<dbReference type="PANTHER" id="PTHR24177:SF365">
    <property type="entry name" value="ANKYRIN REPEAT-CONTAINING PROTEIN NPR4-LIKE ISOFORM X1"/>
    <property type="match status" value="1"/>
</dbReference>
<gene>
    <name evidence="3" type="ORF">FRX31_013385</name>
</gene>
<evidence type="ECO:0000256" key="1">
    <source>
        <dbReference type="SAM" id="Phobius"/>
    </source>
</evidence>
<keyword evidence="1" id="KW-1133">Transmembrane helix</keyword>
<protein>
    <submittedName>
        <fullName evidence="3">Ankyrin repeat family protein</fullName>
    </submittedName>
</protein>
<proteinExistence type="predicted"/>
<sequence length="99" mass="10851">MCYYKDMVKDGERFMKETSQACMVVATLIATIVFAAVFTVPAGGNKSETGVPVYLSSALFMVFIVADGISFFSSCTSILMFLAILTSRHAEQDSLPRKF</sequence>